<sequence>MNETEYERKEFQLASKREGELGAKRKTKSHVVCEIKVIRNEGRESRICKMISRTYHLRGIIKEKELEAFGASEMETERQAAVNEDGIRMCSVNDAYVCAHSCTFKPTSRRADPL</sequence>
<dbReference type="AlphaFoldDB" id="A0A6A4T4B2"/>
<organism evidence="1 2">
    <name type="scientific">Scophthalmus maximus</name>
    <name type="common">Turbot</name>
    <name type="synonym">Psetta maxima</name>
    <dbReference type="NCBI Taxonomy" id="52904"/>
    <lineage>
        <taxon>Eukaryota</taxon>
        <taxon>Metazoa</taxon>
        <taxon>Chordata</taxon>
        <taxon>Craniata</taxon>
        <taxon>Vertebrata</taxon>
        <taxon>Euteleostomi</taxon>
        <taxon>Actinopterygii</taxon>
        <taxon>Neopterygii</taxon>
        <taxon>Teleostei</taxon>
        <taxon>Neoteleostei</taxon>
        <taxon>Acanthomorphata</taxon>
        <taxon>Carangaria</taxon>
        <taxon>Pleuronectiformes</taxon>
        <taxon>Pleuronectoidei</taxon>
        <taxon>Scophthalmidae</taxon>
        <taxon>Scophthalmus</taxon>
    </lineage>
</organism>
<comment type="caution">
    <text evidence="1">The sequence shown here is derived from an EMBL/GenBank/DDBJ whole genome shotgun (WGS) entry which is preliminary data.</text>
</comment>
<proteinExistence type="predicted"/>
<accession>A0A6A4T4B2</accession>
<protein>
    <submittedName>
        <fullName evidence="1">Uncharacterized protein</fullName>
    </submittedName>
</protein>
<dbReference type="Proteomes" id="UP000438429">
    <property type="component" value="Unassembled WGS sequence"/>
</dbReference>
<gene>
    <name evidence="1" type="ORF">F2P81_009886</name>
</gene>
<name>A0A6A4T4B2_SCOMX</name>
<evidence type="ECO:0000313" key="1">
    <source>
        <dbReference type="EMBL" id="KAF0037012.1"/>
    </source>
</evidence>
<evidence type="ECO:0000313" key="2">
    <source>
        <dbReference type="Proteomes" id="UP000438429"/>
    </source>
</evidence>
<dbReference type="EMBL" id="VEVO01000009">
    <property type="protein sequence ID" value="KAF0037012.1"/>
    <property type="molecule type" value="Genomic_DNA"/>
</dbReference>
<reference evidence="1 2" key="1">
    <citation type="submission" date="2019-06" db="EMBL/GenBank/DDBJ databases">
        <title>Draft genomes of female and male turbot (Scophthalmus maximus).</title>
        <authorList>
            <person name="Xu H."/>
            <person name="Xu X.-W."/>
            <person name="Shao C."/>
            <person name="Chen S."/>
        </authorList>
    </citation>
    <scope>NUCLEOTIDE SEQUENCE [LARGE SCALE GENOMIC DNA]</scope>
    <source>
        <strain evidence="1">Ysfricsl-2016a</strain>
        <tissue evidence="1">Blood</tissue>
    </source>
</reference>